<keyword evidence="3" id="KW-1185">Reference proteome</keyword>
<proteinExistence type="predicted"/>
<dbReference type="AlphaFoldDB" id="A0A5J5SVR7"/>
<dbReference type="Proteomes" id="UP000327439">
    <property type="component" value="Chromosome A13"/>
</dbReference>
<dbReference type="EMBL" id="CM018214">
    <property type="protein sequence ID" value="KAB2047735.1"/>
    <property type="molecule type" value="Genomic_DNA"/>
</dbReference>
<organism evidence="2 3">
    <name type="scientific">Gossypium barbadense</name>
    <name type="common">Sea Island cotton</name>
    <name type="synonym">Hibiscus barbadensis</name>
    <dbReference type="NCBI Taxonomy" id="3634"/>
    <lineage>
        <taxon>Eukaryota</taxon>
        <taxon>Viridiplantae</taxon>
        <taxon>Streptophyta</taxon>
        <taxon>Embryophyta</taxon>
        <taxon>Tracheophyta</taxon>
        <taxon>Spermatophyta</taxon>
        <taxon>Magnoliopsida</taxon>
        <taxon>eudicotyledons</taxon>
        <taxon>Gunneridae</taxon>
        <taxon>Pentapetalae</taxon>
        <taxon>rosids</taxon>
        <taxon>malvids</taxon>
        <taxon>Malvales</taxon>
        <taxon>Malvaceae</taxon>
        <taxon>Malvoideae</taxon>
        <taxon>Gossypium</taxon>
    </lineage>
</organism>
<feature type="region of interest" description="Disordered" evidence="1">
    <location>
        <begin position="22"/>
        <end position="56"/>
    </location>
</feature>
<protein>
    <submittedName>
        <fullName evidence="2">Uncharacterized protein</fullName>
    </submittedName>
</protein>
<name>A0A5J5SVR7_GOSBA</name>
<gene>
    <name evidence="2" type="ORF">ES319_A13G067400v1</name>
</gene>
<sequence>MQYTSTKCCKKLPCWWEHSPAPAERKTAINEGKFPSTDSRSRRRNGRTVSKRDSRY</sequence>
<reference evidence="3" key="1">
    <citation type="journal article" date="2020" name="Nat. Genet.">
        <title>Genomic diversifications of five Gossypium allopolyploid species and their impact on cotton improvement.</title>
        <authorList>
            <person name="Chen Z.J."/>
            <person name="Sreedasyam A."/>
            <person name="Ando A."/>
            <person name="Song Q."/>
            <person name="De Santiago L.M."/>
            <person name="Hulse-Kemp A.M."/>
            <person name="Ding M."/>
            <person name="Ye W."/>
            <person name="Kirkbride R.C."/>
            <person name="Jenkins J."/>
            <person name="Plott C."/>
            <person name="Lovell J."/>
            <person name="Lin Y.M."/>
            <person name="Vaughn R."/>
            <person name="Liu B."/>
            <person name="Simpson S."/>
            <person name="Scheffler B.E."/>
            <person name="Wen L."/>
            <person name="Saski C.A."/>
            <person name="Grover C.E."/>
            <person name="Hu G."/>
            <person name="Conover J.L."/>
            <person name="Carlson J.W."/>
            <person name="Shu S."/>
            <person name="Boston L.B."/>
            <person name="Williams M."/>
            <person name="Peterson D.G."/>
            <person name="McGee K."/>
            <person name="Jones D.C."/>
            <person name="Wendel J.F."/>
            <person name="Stelly D.M."/>
            <person name="Grimwood J."/>
            <person name="Schmutz J."/>
        </authorList>
    </citation>
    <scope>NUCLEOTIDE SEQUENCE [LARGE SCALE GENOMIC DNA]</scope>
    <source>
        <strain evidence="3">cv. 3-79</strain>
    </source>
</reference>
<evidence type="ECO:0000313" key="2">
    <source>
        <dbReference type="EMBL" id="KAB2047735.1"/>
    </source>
</evidence>
<accession>A0A5J5SVR7</accession>
<evidence type="ECO:0000256" key="1">
    <source>
        <dbReference type="SAM" id="MobiDB-lite"/>
    </source>
</evidence>
<evidence type="ECO:0000313" key="3">
    <source>
        <dbReference type="Proteomes" id="UP000327439"/>
    </source>
</evidence>